<evidence type="ECO:0000313" key="1">
    <source>
        <dbReference type="EMBL" id="KAF2247037.1"/>
    </source>
</evidence>
<reference evidence="1" key="1">
    <citation type="journal article" date="2020" name="Stud. Mycol.">
        <title>101 Dothideomycetes genomes: a test case for predicting lifestyles and emergence of pathogens.</title>
        <authorList>
            <person name="Haridas S."/>
            <person name="Albert R."/>
            <person name="Binder M."/>
            <person name="Bloem J."/>
            <person name="Labutti K."/>
            <person name="Salamov A."/>
            <person name="Andreopoulos B."/>
            <person name="Baker S."/>
            <person name="Barry K."/>
            <person name="Bills G."/>
            <person name="Bluhm B."/>
            <person name="Cannon C."/>
            <person name="Castanera R."/>
            <person name="Culley D."/>
            <person name="Daum C."/>
            <person name="Ezra D."/>
            <person name="Gonzalez J."/>
            <person name="Henrissat B."/>
            <person name="Kuo A."/>
            <person name="Liang C."/>
            <person name="Lipzen A."/>
            <person name="Lutzoni F."/>
            <person name="Magnuson J."/>
            <person name="Mondo S."/>
            <person name="Nolan M."/>
            <person name="Ohm R."/>
            <person name="Pangilinan J."/>
            <person name="Park H.-J."/>
            <person name="Ramirez L."/>
            <person name="Alfaro M."/>
            <person name="Sun H."/>
            <person name="Tritt A."/>
            <person name="Yoshinaga Y."/>
            <person name="Zwiers L.-H."/>
            <person name="Turgeon B."/>
            <person name="Goodwin S."/>
            <person name="Spatafora J."/>
            <person name="Crous P."/>
            <person name="Grigoriev I."/>
        </authorList>
    </citation>
    <scope>NUCLEOTIDE SEQUENCE</scope>
    <source>
        <strain evidence="1">CBS 122368</strain>
    </source>
</reference>
<dbReference type="EMBL" id="ML987197">
    <property type="protein sequence ID" value="KAF2247037.1"/>
    <property type="molecule type" value="Genomic_DNA"/>
</dbReference>
<gene>
    <name evidence="1" type="ORF">BU26DRAFT_340472</name>
</gene>
<dbReference type="RefSeq" id="XP_033682041.1">
    <property type="nucleotide sequence ID" value="XM_033822300.1"/>
</dbReference>
<name>A0A6A6I9V6_9PLEO</name>
<dbReference type="AlphaFoldDB" id="A0A6A6I9V6"/>
<dbReference type="GeneID" id="54575630"/>
<accession>A0A6A6I9V6</accession>
<organism evidence="1 2">
    <name type="scientific">Trematosphaeria pertusa</name>
    <dbReference type="NCBI Taxonomy" id="390896"/>
    <lineage>
        <taxon>Eukaryota</taxon>
        <taxon>Fungi</taxon>
        <taxon>Dikarya</taxon>
        <taxon>Ascomycota</taxon>
        <taxon>Pezizomycotina</taxon>
        <taxon>Dothideomycetes</taxon>
        <taxon>Pleosporomycetidae</taxon>
        <taxon>Pleosporales</taxon>
        <taxon>Massarineae</taxon>
        <taxon>Trematosphaeriaceae</taxon>
        <taxon>Trematosphaeria</taxon>
    </lineage>
</organism>
<dbReference type="Proteomes" id="UP000800094">
    <property type="component" value="Unassembled WGS sequence"/>
</dbReference>
<proteinExistence type="predicted"/>
<keyword evidence="2" id="KW-1185">Reference proteome</keyword>
<protein>
    <submittedName>
        <fullName evidence="1">Uncharacterized protein</fullName>
    </submittedName>
</protein>
<sequence length="124" mass="13422">MDGEYPGIIALVIICSRPHPTCAHACVSPLISPQTARSVFFDSTSGLADPVMHDCRNIRRCFQPHISVLSAVLHDPDHAASVSPVSLPALIQPQYPAHYRAIAGTQSYNIGPHRKAPLCHIHSV</sequence>
<evidence type="ECO:0000313" key="2">
    <source>
        <dbReference type="Proteomes" id="UP000800094"/>
    </source>
</evidence>